<dbReference type="Pfam" id="PF00081">
    <property type="entry name" value="Sod_Fe_N"/>
    <property type="match status" value="1"/>
</dbReference>
<organism evidence="9 10">
    <name type="scientific">Tritrichomonas foetus</name>
    <dbReference type="NCBI Taxonomy" id="1144522"/>
    <lineage>
        <taxon>Eukaryota</taxon>
        <taxon>Metamonada</taxon>
        <taxon>Parabasalia</taxon>
        <taxon>Tritrichomonadida</taxon>
        <taxon>Tritrichomonadidae</taxon>
        <taxon>Tritrichomonas</taxon>
    </lineage>
</organism>
<dbReference type="RefSeq" id="XP_068351000.1">
    <property type="nucleotide sequence ID" value="XM_068510496.1"/>
</dbReference>
<evidence type="ECO:0000256" key="5">
    <source>
        <dbReference type="PIRSR" id="PIRSR000349-1"/>
    </source>
</evidence>
<dbReference type="GO" id="GO:0004784">
    <property type="term" value="F:superoxide dismutase activity"/>
    <property type="evidence" value="ECO:0007669"/>
    <property type="project" value="UniProtKB-EC"/>
</dbReference>
<accession>A0A1J4JHY3</accession>
<proteinExistence type="inferred from homology"/>
<dbReference type="InterPro" id="IPR036324">
    <property type="entry name" value="Mn/Fe_SOD_N_sf"/>
</dbReference>
<dbReference type="Pfam" id="PF02777">
    <property type="entry name" value="Sod_Fe_C"/>
    <property type="match status" value="1"/>
</dbReference>
<evidence type="ECO:0000313" key="10">
    <source>
        <dbReference type="Proteomes" id="UP000179807"/>
    </source>
</evidence>
<name>A0A1J4JHY3_9EUKA</name>
<dbReference type="InterPro" id="IPR036314">
    <property type="entry name" value="SOD_C_sf"/>
</dbReference>
<sequence length="230" mass="26374">MHENFFNEISGKYCQLLSKKFNEIILVIYHFTFLKMFSIEPVSFLESGLPNFLTPHAVQIHVTKHHQGYVDMANKIVPESEFKGKSVEEIIQNASGPVFNNVAQHFNHSFFWKCLTATTQEVPAAVASFLSKHFESVDNFKAQFVQKASTVFGSGWCYLAVNKDGSVSINQYSNALNPVKDGGVPLLCVDTWEHAWYIDYENRKAEYFNKFWGVVNWNFVEENLKKAKLI</sequence>
<dbReference type="EC" id="1.15.1.1" evidence="2 6"/>
<dbReference type="PIRSF" id="PIRSF000349">
    <property type="entry name" value="SODismutase"/>
    <property type="match status" value="1"/>
</dbReference>
<dbReference type="Gene3D" id="3.55.40.20">
    <property type="entry name" value="Iron/manganese superoxide dismutase, C-terminal domain"/>
    <property type="match status" value="1"/>
</dbReference>
<evidence type="ECO:0000256" key="4">
    <source>
        <dbReference type="ARBA" id="ARBA00023002"/>
    </source>
</evidence>
<comment type="function">
    <text evidence="6">Destroys radicals which are normally produced within the cells and which are toxic to biological systems.</text>
</comment>
<protein>
    <recommendedName>
        <fullName evidence="2 6">Superoxide dismutase</fullName>
        <ecNumber evidence="2 6">1.15.1.1</ecNumber>
    </recommendedName>
</protein>
<dbReference type="AlphaFoldDB" id="A0A1J4JHY3"/>
<dbReference type="PRINTS" id="PR01703">
    <property type="entry name" value="MNSODISMTASE"/>
</dbReference>
<evidence type="ECO:0000259" key="8">
    <source>
        <dbReference type="Pfam" id="PF02777"/>
    </source>
</evidence>
<evidence type="ECO:0000256" key="2">
    <source>
        <dbReference type="ARBA" id="ARBA00012682"/>
    </source>
</evidence>
<comment type="similarity">
    <text evidence="1 6">Belongs to the iron/manganese superoxide dismutase family.</text>
</comment>
<dbReference type="PANTHER" id="PTHR42769">
    <property type="entry name" value="SUPEROXIDE DISMUTASE"/>
    <property type="match status" value="1"/>
</dbReference>
<feature type="domain" description="Manganese/iron superoxide dismutase C-terminal" evidence="8">
    <location>
        <begin position="125"/>
        <end position="223"/>
    </location>
</feature>
<dbReference type="SUPFAM" id="SSF54719">
    <property type="entry name" value="Fe,Mn superoxide dismutase (SOD), C-terminal domain"/>
    <property type="match status" value="1"/>
</dbReference>
<dbReference type="InterPro" id="IPR019832">
    <property type="entry name" value="Mn/Fe_SOD_C"/>
</dbReference>
<keyword evidence="3 5" id="KW-0479">Metal-binding</keyword>
<keyword evidence="10" id="KW-1185">Reference proteome</keyword>
<dbReference type="InterPro" id="IPR019831">
    <property type="entry name" value="Mn/Fe_SOD_N"/>
</dbReference>
<evidence type="ECO:0000313" key="9">
    <source>
        <dbReference type="EMBL" id="OHS97863.1"/>
    </source>
</evidence>
<dbReference type="InterPro" id="IPR001189">
    <property type="entry name" value="Mn/Fe_SOD"/>
</dbReference>
<keyword evidence="4 6" id="KW-0560">Oxidoreductase</keyword>
<comment type="catalytic activity">
    <reaction evidence="6">
        <text>2 superoxide + 2 H(+) = H2O2 + O2</text>
        <dbReference type="Rhea" id="RHEA:20696"/>
        <dbReference type="ChEBI" id="CHEBI:15378"/>
        <dbReference type="ChEBI" id="CHEBI:15379"/>
        <dbReference type="ChEBI" id="CHEBI:16240"/>
        <dbReference type="ChEBI" id="CHEBI:18421"/>
        <dbReference type="EC" id="1.15.1.1"/>
    </reaction>
</comment>
<dbReference type="GO" id="GO:0046872">
    <property type="term" value="F:metal ion binding"/>
    <property type="evidence" value="ECO:0007669"/>
    <property type="project" value="UniProtKB-KW"/>
</dbReference>
<feature type="domain" description="Manganese/iron superoxide dismutase N-terminal" evidence="7">
    <location>
        <begin position="56"/>
        <end position="115"/>
    </location>
</feature>
<dbReference type="SUPFAM" id="SSF46609">
    <property type="entry name" value="Fe,Mn superoxide dismutase (SOD), N-terminal domain"/>
    <property type="match status" value="1"/>
</dbReference>
<dbReference type="VEuPathDB" id="TrichDB:TRFO_35849"/>
<dbReference type="GeneID" id="94845200"/>
<dbReference type="PANTHER" id="PTHR42769:SF3">
    <property type="entry name" value="SUPEROXIDE DISMUTASE [FE] 2, CHLOROPLASTIC"/>
    <property type="match status" value="1"/>
</dbReference>
<feature type="binding site" evidence="5">
    <location>
        <position position="108"/>
    </location>
    <ligand>
        <name>Mn(2+)</name>
        <dbReference type="ChEBI" id="CHEBI:29035"/>
    </ligand>
</feature>
<reference evidence="9" key="1">
    <citation type="submission" date="2016-10" db="EMBL/GenBank/DDBJ databases">
        <authorList>
            <person name="Benchimol M."/>
            <person name="Almeida L.G."/>
            <person name="Vasconcelos A.T."/>
            <person name="Perreira-Neves A."/>
            <person name="Rosa I.A."/>
            <person name="Tasca T."/>
            <person name="Bogo M.R."/>
            <person name="de Souza W."/>
        </authorList>
    </citation>
    <scope>NUCLEOTIDE SEQUENCE [LARGE SCALE GENOMIC DNA]</scope>
    <source>
        <strain evidence="9">K</strain>
    </source>
</reference>
<evidence type="ECO:0000256" key="1">
    <source>
        <dbReference type="ARBA" id="ARBA00008714"/>
    </source>
</evidence>
<dbReference type="OrthoDB" id="239262at2759"/>
<feature type="binding site" evidence="5">
    <location>
        <position position="190"/>
    </location>
    <ligand>
        <name>Mn(2+)</name>
        <dbReference type="ChEBI" id="CHEBI:29035"/>
    </ligand>
</feature>
<gene>
    <name evidence="9" type="ORF">TRFO_35849</name>
</gene>
<evidence type="ECO:0000256" key="6">
    <source>
        <dbReference type="RuleBase" id="RU000414"/>
    </source>
</evidence>
<feature type="binding site" evidence="5">
    <location>
        <position position="61"/>
    </location>
    <ligand>
        <name>Mn(2+)</name>
        <dbReference type="ChEBI" id="CHEBI:29035"/>
    </ligand>
</feature>
<dbReference type="EMBL" id="MLAK01001090">
    <property type="protein sequence ID" value="OHS97863.1"/>
    <property type="molecule type" value="Genomic_DNA"/>
</dbReference>
<dbReference type="Proteomes" id="UP000179807">
    <property type="component" value="Unassembled WGS sequence"/>
</dbReference>
<evidence type="ECO:0000259" key="7">
    <source>
        <dbReference type="Pfam" id="PF00081"/>
    </source>
</evidence>
<feature type="binding site" evidence="5">
    <location>
        <position position="194"/>
    </location>
    <ligand>
        <name>Mn(2+)</name>
        <dbReference type="ChEBI" id="CHEBI:29035"/>
    </ligand>
</feature>
<comment type="caution">
    <text evidence="9">The sequence shown here is derived from an EMBL/GenBank/DDBJ whole genome shotgun (WGS) entry which is preliminary data.</text>
</comment>
<dbReference type="Gene3D" id="1.10.287.990">
    <property type="entry name" value="Fe,Mn superoxide dismutase (SOD) domain"/>
    <property type="match status" value="1"/>
</dbReference>
<evidence type="ECO:0000256" key="3">
    <source>
        <dbReference type="ARBA" id="ARBA00022723"/>
    </source>
</evidence>